<organism evidence="2 3">
    <name type="scientific">Mixia osmundae (strain CBS 9802 / IAM 14324 / JCM 22182 / KY 12970)</name>
    <dbReference type="NCBI Taxonomy" id="764103"/>
    <lineage>
        <taxon>Eukaryota</taxon>
        <taxon>Fungi</taxon>
        <taxon>Dikarya</taxon>
        <taxon>Basidiomycota</taxon>
        <taxon>Pucciniomycotina</taxon>
        <taxon>Mixiomycetes</taxon>
        <taxon>Mixiales</taxon>
        <taxon>Mixiaceae</taxon>
        <taxon>Mixia</taxon>
    </lineage>
</organism>
<reference evidence="2 3" key="1">
    <citation type="journal article" date="2011" name="J. Gen. Appl. Microbiol.">
        <title>Draft genome sequencing of the enigmatic basidiomycete Mixia osmundae.</title>
        <authorList>
            <person name="Nishida H."/>
            <person name="Nagatsuka Y."/>
            <person name="Sugiyama J."/>
        </authorList>
    </citation>
    <scope>NUCLEOTIDE SEQUENCE [LARGE SCALE GENOMIC DNA]</scope>
    <source>
        <strain evidence="3">CBS 9802 / IAM 14324 / JCM 22182 / KY 12970</strain>
    </source>
</reference>
<feature type="region of interest" description="Disordered" evidence="1">
    <location>
        <begin position="73"/>
        <end position="94"/>
    </location>
</feature>
<feature type="compositionally biased region" description="Basic and acidic residues" evidence="1">
    <location>
        <begin position="262"/>
        <end position="271"/>
    </location>
</feature>
<dbReference type="InParanoid" id="G7DWE4"/>
<sequence length="484" mass="52653">MARVVPTDDDLTRLQRLSQKISSRTLPVELLGACWPGYDYSPVLTASRPVPPRPPSPVESFESRDTWHRAEDGLRPLPRRQVPPPPPAPLPARPITTTIVPIMSINPYRTETFSTPSFLSRPEIIEITPGVEDGEIDDGEPFDDGEPIDETPLTSRTPSRSPELQIIEPTTDDRPNKHASPLVHPSRLKSVEASPTDSQNPAATDNPHPRTLIEPPPAFPSSEVIYLDDLDGDELDGEEVVELDDSLELIEQSARGDMASAEPDHANRGTVHDPTYVATRALPSPATMSSVGARTPTDDVSQPQMTLAAKPHHEADLIQRLSPRSPPKKRRQTSTLSQSGSDDEPVALEPVPMTISHDGLKTPEPQHEPQLPTPADSHHENELISRIAPISPPRKRRRTDLTSDSDGEPQSEKVERKSRKPETTAKGTHAHEHPIDVPRSSPTSPAKSRSLASSAGTLISRIFGGSQGQTGASSPPQNEARDAA</sequence>
<feature type="compositionally biased region" description="Polar residues" evidence="1">
    <location>
        <begin position="440"/>
        <end position="457"/>
    </location>
</feature>
<feature type="region of interest" description="Disordered" evidence="1">
    <location>
        <begin position="256"/>
        <end position="484"/>
    </location>
</feature>
<feature type="compositionally biased region" description="Basic and acidic residues" evidence="1">
    <location>
        <begin position="358"/>
        <end position="367"/>
    </location>
</feature>
<feature type="compositionally biased region" description="Polar residues" evidence="1">
    <location>
        <begin position="193"/>
        <end position="203"/>
    </location>
</feature>
<comment type="caution">
    <text evidence="2">The sequence shown here is derived from an EMBL/GenBank/DDBJ whole genome shotgun (WGS) entry which is preliminary data.</text>
</comment>
<feature type="region of interest" description="Disordered" evidence="1">
    <location>
        <begin position="46"/>
        <end position="65"/>
    </location>
</feature>
<evidence type="ECO:0000313" key="2">
    <source>
        <dbReference type="EMBL" id="GAA94904.1"/>
    </source>
</evidence>
<reference evidence="2 3" key="2">
    <citation type="journal article" date="2012" name="Open Biol.">
        <title>Characteristics of nucleosomes and linker DNA regions on the genome of the basidiomycete Mixia osmundae revealed by mono- and dinucleosome mapping.</title>
        <authorList>
            <person name="Nishida H."/>
            <person name="Kondo S."/>
            <person name="Matsumoto T."/>
            <person name="Suzuki Y."/>
            <person name="Yoshikawa H."/>
            <person name="Taylor T.D."/>
            <person name="Sugiyama J."/>
        </authorList>
    </citation>
    <scope>NUCLEOTIDE SEQUENCE [LARGE SCALE GENOMIC DNA]</scope>
    <source>
        <strain evidence="3">CBS 9802 / IAM 14324 / JCM 22182 / KY 12970</strain>
    </source>
</reference>
<feature type="compositionally biased region" description="Basic and acidic residues" evidence="1">
    <location>
        <begin position="410"/>
        <end position="436"/>
    </location>
</feature>
<evidence type="ECO:0000313" key="3">
    <source>
        <dbReference type="Proteomes" id="UP000009131"/>
    </source>
</evidence>
<evidence type="ECO:0000256" key="1">
    <source>
        <dbReference type="SAM" id="MobiDB-lite"/>
    </source>
</evidence>
<feature type="compositionally biased region" description="Acidic residues" evidence="1">
    <location>
        <begin position="132"/>
        <end position="149"/>
    </location>
</feature>
<dbReference type="RefSeq" id="XP_014565866.1">
    <property type="nucleotide sequence ID" value="XM_014710380.1"/>
</dbReference>
<gene>
    <name evidence="2" type="primary">Mo01559</name>
    <name evidence="2" type="ORF">E5Q_01559</name>
</gene>
<proteinExistence type="predicted"/>
<dbReference type="Proteomes" id="UP000009131">
    <property type="component" value="Unassembled WGS sequence"/>
</dbReference>
<dbReference type="HOGENOM" id="CLU_563903_0_0_1"/>
<feature type="compositionally biased region" description="Pro residues" evidence="1">
    <location>
        <begin position="81"/>
        <end position="92"/>
    </location>
</feature>
<feature type="compositionally biased region" description="Polar residues" evidence="1">
    <location>
        <begin position="152"/>
        <end position="162"/>
    </location>
</feature>
<dbReference type="AlphaFoldDB" id="G7DWE4"/>
<protein>
    <submittedName>
        <fullName evidence="2">Uncharacterized protein</fullName>
    </submittedName>
</protein>
<name>G7DWE4_MIXOS</name>
<feature type="region of interest" description="Disordered" evidence="1">
    <location>
        <begin position="128"/>
        <end position="223"/>
    </location>
</feature>
<dbReference type="EMBL" id="BABT02000050">
    <property type="protein sequence ID" value="GAA94904.1"/>
    <property type="molecule type" value="Genomic_DNA"/>
</dbReference>
<keyword evidence="3" id="KW-1185">Reference proteome</keyword>
<feature type="compositionally biased region" description="Polar residues" evidence="1">
    <location>
        <begin position="286"/>
        <end position="305"/>
    </location>
</feature>
<accession>G7DWE4</accession>